<dbReference type="EMBL" id="JACHXX010000006">
    <property type="protein sequence ID" value="MBB3163820.1"/>
    <property type="molecule type" value="Genomic_DNA"/>
</dbReference>
<dbReference type="RefSeq" id="WP_077976735.1">
    <property type="nucleotide sequence ID" value="NZ_JAAXQT010000020.1"/>
</dbReference>
<dbReference type="Proteomes" id="UP000295021">
    <property type="component" value="Unassembled WGS sequence"/>
</dbReference>
<dbReference type="SUPFAM" id="SSF51735">
    <property type="entry name" value="NAD(P)-binding Rossmann-fold domains"/>
    <property type="match status" value="1"/>
</dbReference>
<dbReference type="Proteomes" id="UP000542811">
    <property type="component" value="Unassembled WGS sequence"/>
</dbReference>
<dbReference type="PANTHER" id="PTHR43245">
    <property type="entry name" value="BIFUNCTIONAL POLYMYXIN RESISTANCE PROTEIN ARNA"/>
    <property type="match status" value="1"/>
</dbReference>
<sequence>MTVLVTGATGLVGARLLPRLVEAAANCRVLMRGGKQAPPGVSAAEADLLDPASLMRAVEGVSAIIHLAAVFRTPDTDLIWKSNLEGTRNLIAAAKARAPEARFIMASTSNVYDADSPCPGREDDAANPQQAYPASKLAAENALRESGLNWAIQRFGFVYGDKDGHLEELPRLVTNFKMQPAQRMSMVHHRDIATAMNLALTGAMDGRIVNIADEAPTSIYELVALVGGTMEPSSAPLGNPWRLHMDVSLARSIGFRPIVRTVYQAMQENLM</sequence>
<dbReference type="Gene3D" id="3.40.50.720">
    <property type="entry name" value="NAD(P)-binding Rossmann-like Domain"/>
    <property type="match status" value="1"/>
</dbReference>
<reference evidence="3 4" key="1">
    <citation type="submission" date="2019-03" db="EMBL/GenBank/DDBJ databases">
        <title>Genomic Encyclopedia of Type Strains, Phase IV (KMG-V): Genome sequencing to study the core and pangenomes of soil and plant-associated prokaryotes.</title>
        <authorList>
            <person name="Whitman W."/>
        </authorList>
    </citation>
    <scope>NUCLEOTIDE SEQUENCE [LARGE SCALE GENOMIC DNA]</scope>
    <source>
        <strain evidence="3 4">FB403</strain>
    </source>
</reference>
<evidence type="ECO:0000313" key="4">
    <source>
        <dbReference type="Proteomes" id="UP000295021"/>
    </source>
</evidence>
<feature type="domain" description="NAD-dependent epimerase/dehydratase" evidence="1">
    <location>
        <begin position="3"/>
        <end position="212"/>
    </location>
</feature>
<dbReference type="InterPro" id="IPR001509">
    <property type="entry name" value="Epimerase_deHydtase"/>
</dbReference>
<evidence type="ECO:0000313" key="5">
    <source>
        <dbReference type="Proteomes" id="UP000542811"/>
    </source>
</evidence>
<gene>
    <name evidence="3" type="ORF">EV131_12827</name>
    <name evidence="2" type="ORF">FHS25_004315</name>
</gene>
<dbReference type="InterPro" id="IPR036291">
    <property type="entry name" value="NAD(P)-bd_dom_sf"/>
</dbReference>
<dbReference type="GeneID" id="67489150"/>
<evidence type="ECO:0000313" key="2">
    <source>
        <dbReference type="EMBL" id="MBB3163820.1"/>
    </source>
</evidence>
<reference evidence="2 5" key="2">
    <citation type="submission" date="2020-08" db="EMBL/GenBank/DDBJ databases">
        <title>Genomic Encyclopedia of Type Strains, Phase III (KMG-III): the genomes of soil and plant-associated and newly described type strains.</title>
        <authorList>
            <person name="Whitman W."/>
        </authorList>
    </citation>
    <scope>NUCLEOTIDE SEQUENCE [LARGE SCALE GENOMIC DNA]</scope>
    <source>
        <strain evidence="2 5">CECT 8280</strain>
    </source>
</reference>
<dbReference type="EMBL" id="SMBI01000028">
    <property type="protein sequence ID" value="TCU13216.1"/>
    <property type="molecule type" value="Genomic_DNA"/>
</dbReference>
<dbReference type="AlphaFoldDB" id="A0A1S9GYX3"/>
<evidence type="ECO:0000259" key="1">
    <source>
        <dbReference type="Pfam" id="PF01370"/>
    </source>
</evidence>
<protein>
    <submittedName>
        <fullName evidence="3">Nucleoside-diphosphate-sugar epimerase</fullName>
    </submittedName>
</protein>
<proteinExistence type="predicted"/>
<keyword evidence="5" id="KW-1185">Reference proteome</keyword>
<dbReference type="Pfam" id="PF01370">
    <property type="entry name" value="Epimerase"/>
    <property type="match status" value="1"/>
</dbReference>
<evidence type="ECO:0000313" key="3">
    <source>
        <dbReference type="EMBL" id="TCU13216.1"/>
    </source>
</evidence>
<comment type="caution">
    <text evidence="3">The sequence shown here is derived from an EMBL/GenBank/DDBJ whole genome shotgun (WGS) entry which is preliminary data.</text>
</comment>
<accession>A0A1S9GYX3</accession>
<name>A0A1S9GYX3_9HYPH</name>
<organism evidence="3 4">
    <name type="scientific">Rhizobium laguerreae</name>
    <dbReference type="NCBI Taxonomy" id="1076926"/>
    <lineage>
        <taxon>Bacteria</taxon>
        <taxon>Pseudomonadati</taxon>
        <taxon>Pseudomonadota</taxon>
        <taxon>Alphaproteobacteria</taxon>
        <taxon>Hyphomicrobiales</taxon>
        <taxon>Rhizobiaceae</taxon>
        <taxon>Rhizobium/Agrobacterium group</taxon>
        <taxon>Rhizobium</taxon>
    </lineage>
</organism>
<dbReference type="InterPro" id="IPR050177">
    <property type="entry name" value="Lipid_A_modif_metabolic_enz"/>
</dbReference>